<keyword evidence="1" id="KW-0732">Signal</keyword>
<evidence type="ECO:0000313" key="3">
    <source>
        <dbReference type="Proteomes" id="UP000250028"/>
    </source>
</evidence>
<reference evidence="3" key="1">
    <citation type="submission" date="2016-10" db="EMBL/GenBank/DDBJ databases">
        <authorList>
            <person name="Varghese N."/>
            <person name="Submissions S."/>
        </authorList>
    </citation>
    <scope>NUCLEOTIDE SEQUENCE [LARGE SCALE GENOMIC DNA]</scope>
    <source>
        <strain evidence="3">DSM 22951</strain>
    </source>
</reference>
<dbReference type="InterPro" id="IPR023346">
    <property type="entry name" value="Lysozyme-like_dom_sf"/>
</dbReference>
<accession>A0A2Y8ZYU1</accession>
<name>A0A2Y8ZYU1_9MICO</name>
<protein>
    <recommendedName>
        <fullName evidence="4">Transglycosylase SLT domain-containing protein</fullName>
    </recommendedName>
</protein>
<dbReference type="EMBL" id="UESZ01000001">
    <property type="protein sequence ID" value="SSA35077.1"/>
    <property type="molecule type" value="Genomic_DNA"/>
</dbReference>
<dbReference type="AlphaFoldDB" id="A0A2Y8ZYU1"/>
<dbReference type="Proteomes" id="UP000250028">
    <property type="component" value="Unassembled WGS sequence"/>
</dbReference>
<evidence type="ECO:0000313" key="2">
    <source>
        <dbReference type="EMBL" id="SSA35077.1"/>
    </source>
</evidence>
<gene>
    <name evidence="2" type="ORF">SAMN04489750_2412</name>
</gene>
<keyword evidence="3" id="KW-1185">Reference proteome</keyword>
<dbReference type="SUPFAM" id="SSF53955">
    <property type="entry name" value="Lysozyme-like"/>
    <property type="match status" value="1"/>
</dbReference>
<sequence>MARQVGRHRARRRGIRSAFGRPAAMAVTAFGLVCASAAAYQTAAASHAHAPTVRAAVEITSTPATVPSRAVGDQVSRSQARPTLPVVPAAKPAVAPRTTSAVAPTAVSPTTVAPTTAATVGPASPAQAQQMARAMLSAYGWNQAQWPCLNKLWTQESSWITTAENPSSGAYGIPQSLPASKMASAGADYRTNTRTQLTWGMQYVKDAYGSPCQAWDFHLAHNWY</sequence>
<evidence type="ECO:0008006" key="4">
    <source>
        <dbReference type="Google" id="ProtNLM"/>
    </source>
</evidence>
<proteinExistence type="predicted"/>
<feature type="chain" id="PRO_5039142328" description="Transglycosylase SLT domain-containing protein" evidence="1">
    <location>
        <begin position="40"/>
        <end position="224"/>
    </location>
</feature>
<dbReference type="RefSeq" id="WP_109686107.1">
    <property type="nucleotide sequence ID" value="NZ_QGDN01000001.1"/>
</dbReference>
<feature type="signal peptide" evidence="1">
    <location>
        <begin position="1"/>
        <end position="39"/>
    </location>
</feature>
<organism evidence="2 3">
    <name type="scientific">Branchiibius hedensis</name>
    <dbReference type="NCBI Taxonomy" id="672460"/>
    <lineage>
        <taxon>Bacteria</taxon>
        <taxon>Bacillati</taxon>
        <taxon>Actinomycetota</taxon>
        <taxon>Actinomycetes</taxon>
        <taxon>Micrococcales</taxon>
        <taxon>Dermacoccaceae</taxon>
        <taxon>Branchiibius</taxon>
    </lineage>
</organism>
<dbReference type="OrthoDB" id="9766277at2"/>
<evidence type="ECO:0000256" key="1">
    <source>
        <dbReference type="SAM" id="SignalP"/>
    </source>
</evidence>